<name>A0A1H4KL47_9FLAO</name>
<dbReference type="OrthoDB" id="1179344at2"/>
<accession>A0A1H4KL47</accession>
<dbReference type="EMBL" id="FNTB01000001">
    <property type="protein sequence ID" value="SEB58966.1"/>
    <property type="molecule type" value="Genomic_DNA"/>
</dbReference>
<sequence length="139" mass="16095">MKKSFLKFLLSICILLTGIYSPLYGNYNIEHTSFHNIQQFQHAIGNTQETVALHKTVLKNSFGNLDKVMAIEAIEIEEEESKQSHFQKDVAQQQASASFYLLAVLFLFSYFTNSSTLQKLFTFLPIANRRFVLYQVFRI</sequence>
<dbReference type="RefSeq" id="WP_074670558.1">
    <property type="nucleotide sequence ID" value="NZ_CAJQES010000075.1"/>
</dbReference>
<dbReference type="AlphaFoldDB" id="A0A1H4KL47"/>
<proteinExistence type="predicted"/>
<protein>
    <submittedName>
        <fullName evidence="1">Uncharacterized protein</fullName>
    </submittedName>
</protein>
<organism evidence="1 2">
    <name type="scientific">Maribacter dokdonensis</name>
    <dbReference type="NCBI Taxonomy" id="320912"/>
    <lineage>
        <taxon>Bacteria</taxon>
        <taxon>Pseudomonadati</taxon>
        <taxon>Bacteroidota</taxon>
        <taxon>Flavobacteriia</taxon>
        <taxon>Flavobacteriales</taxon>
        <taxon>Flavobacteriaceae</taxon>
        <taxon>Maribacter</taxon>
    </lineage>
</organism>
<evidence type="ECO:0000313" key="1">
    <source>
        <dbReference type="EMBL" id="SEB58966.1"/>
    </source>
</evidence>
<reference evidence="1 2" key="1">
    <citation type="submission" date="2016-10" db="EMBL/GenBank/DDBJ databases">
        <authorList>
            <person name="de Groot N.N."/>
        </authorList>
    </citation>
    <scope>NUCLEOTIDE SEQUENCE [LARGE SCALE GENOMIC DNA]</scope>
    <source>
        <strain evidence="1 2">MAR_2009_71</strain>
    </source>
</reference>
<gene>
    <name evidence="1" type="ORF">SAMN05192540_0976</name>
</gene>
<evidence type="ECO:0000313" key="2">
    <source>
        <dbReference type="Proteomes" id="UP000183038"/>
    </source>
</evidence>
<dbReference type="Proteomes" id="UP000183038">
    <property type="component" value="Unassembled WGS sequence"/>
</dbReference>